<dbReference type="Proteomes" id="UP000076532">
    <property type="component" value="Unassembled WGS sequence"/>
</dbReference>
<gene>
    <name evidence="1" type="ORF">FIBSPDRAFT_891206</name>
</gene>
<organism evidence="1 2">
    <name type="scientific">Athelia psychrophila</name>
    <dbReference type="NCBI Taxonomy" id="1759441"/>
    <lineage>
        <taxon>Eukaryota</taxon>
        <taxon>Fungi</taxon>
        <taxon>Dikarya</taxon>
        <taxon>Basidiomycota</taxon>
        <taxon>Agaricomycotina</taxon>
        <taxon>Agaricomycetes</taxon>
        <taxon>Agaricomycetidae</taxon>
        <taxon>Atheliales</taxon>
        <taxon>Atheliaceae</taxon>
        <taxon>Athelia</taxon>
    </lineage>
</organism>
<sequence>MDELDEEIKRVSAELAWLRGEREEPRGPLGRLRIENWTDAIQLVIMRLVWKIYLEYLLAEISSDCCVVGNGKHRIVAGNEAEKSRADRWRGGDATGALRPIHATDHRRSTPAFLSGRTSTEYPNYGSGTVLKLGVRGAVNRVDEHRGHLQCRRMTHILEGNPLAREHQSGEWSAEEVQTFNTSMQDLSAK</sequence>
<evidence type="ECO:0000313" key="1">
    <source>
        <dbReference type="EMBL" id="KZP21270.1"/>
    </source>
</evidence>
<name>A0A166JW18_9AGAM</name>
<dbReference type="EMBL" id="KV417548">
    <property type="protein sequence ID" value="KZP21270.1"/>
    <property type="molecule type" value="Genomic_DNA"/>
</dbReference>
<evidence type="ECO:0000313" key="2">
    <source>
        <dbReference type="Proteomes" id="UP000076532"/>
    </source>
</evidence>
<protein>
    <submittedName>
        <fullName evidence="1">Uncharacterized protein</fullName>
    </submittedName>
</protein>
<reference evidence="1 2" key="1">
    <citation type="journal article" date="2016" name="Mol. Biol. Evol.">
        <title>Comparative Genomics of Early-Diverging Mushroom-Forming Fungi Provides Insights into the Origins of Lignocellulose Decay Capabilities.</title>
        <authorList>
            <person name="Nagy L.G."/>
            <person name="Riley R."/>
            <person name="Tritt A."/>
            <person name="Adam C."/>
            <person name="Daum C."/>
            <person name="Floudas D."/>
            <person name="Sun H."/>
            <person name="Yadav J.S."/>
            <person name="Pangilinan J."/>
            <person name="Larsson K.H."/>
            <person name="Matsuura K."/>
            <person name="Barry K."/>
            <person name="Labutti K."/>
            <person name="Kuo R."/>
            <person name="Ohm R.A."/>
            <person name="Bhattacharya S.S."/>
            <person name="Shirouzu T."/>
            <person name="Yoshinaga Y."/>
            <person name="Martin F.M."/>
            <person name="Grigoriev I.V."/>
            <person name="Hibbett D.S."/>
        </authorList>
    </citation>
    <scope>NUCLEOTIDE SEQUENCE [LARGE SCALE GENOMIC DNA]</scope>
    <source>
        <strain evidence="1 2">CBS 109695</strain>
    </source>
</reference>
<accession>A0A166JW18</accession>
<keyword evidence="2" id="KW-1185">Reference proteome</keyword>
<dbReference type="AlphaFoldDB" id="A0A166JW18"/>
<proteinExistence type="predicted"/>